<accession>S2W0B9</accession>
<dbReference type="HOGENOM" id="CLU_1460077_0_0_11"/>
<reference evidence="1 2" key="1">
    <citation type="submission" date="2013-04" db="EMBL/GenBank/DDBJ databases">
        <title>The Genome Sequence of Propionimicrobium lymphophilum ACS-093-V-SCH5.</title>
        <authorList>
            <consortium name="The Broad Institute Genomics Platform"/>
            <person name="Earl A."/>
            <person name="Ward D."/>
            <person name="Feldgarden M."/>
            <person name="Gevers D."/>
            <person name="Saerens B."/>
            <person name="Vaneechoutte M."/>
            <person name="Walker B."/>
            <person name="Young S."/>
            <person name="Zeng Q."/>
            <person name="Gargeya S."/>
            <person name="Fitzgerald M."/>
            <person name="Haas B."/>
            <person name="Abouelleil A."/>
            <person name="Allen A.W."/>
            <person name="Alvarado L."/>
            <person name="Arachchi H.M."/>
            <person name="Berlin A.M."/>
            <person name="Chapman S.B."/>
            <person name="Gainer-Dewar J."/>
            <person name="Goldberg J."/>
            <person name="Griggs A."/>
            <person name="Gujja S."/>
            <person name="Hansen M."/>
            <person name="Howarth C."/>
            <person name="Imamovic A."/>
            <person name="Ireland A."/>
            <person name="Larimer J."/>
            <person name="McCowan C."/>
            <person name="Murphy C."/>
            <person name="Pearson M."/>
            <person name="Poon T.W."/>
            <person name="Priest M."/>
            <person name="Roberts A."/>
            <person name="Saif S."/>
            <person name="Shea T."/>
            <person name="Sisk P."/>
            <person name="Sykes S."/>
            <person name="Wortman J."/>
            <person name="Nusbaum C."/>
            <person name="Birren B."/>
        </authorList>
    </citation>
    <scope>NUCLEOTIDE SEQUENCE [LARGE SCALE GENOMIC DNA]</scope>
    <source>
        <strain evidence="1 2">ACS-093-V-SCH5</strain>
    </source>
</reference>
<evidence type="ECO:0000313" key="2">
    <source>
        <dbReference type="Proteomes" id="UP000014417"/>
    </source>
</evidence>
<protein>
    <submittedName>
        <fullName evidence="1">Uncharacterized protein</fullName>
    </submittedName>
</protein>
<name>S2W0B9_9ACTN</name>
<comment type="caution">
    <text evidence="1">The sequence shown here is derived from an EMBL/GenBank/DDBJ whole genome shotgun (WGS) entry which is preliminary data.</text>
</comment>
<dbReference type="RefSeq" id="WP_016456105.1">
    <property type="nucleotide sequence ID" value="NZ_KE150269.1"/>
</dbReference>
<gene>
    <name evidence="1" type="ORF">HMPREF9306_01275</name>
</gene>
<keyword evidence="2" id="KW-1185">Reference proteome</keyword>
<sequence length="185" mass="19910">MGKTILIDVADRKTFGPSFEDLIAAWVACITDDEENDISSCADLREGVEAALACGGQELMIVGDFLVGTEDIFTRLGFSVERAPNPLNRPEATIPILSELTANPIKVPTPSGFGSAYGECWWANTCDSEHEALLAKLNQIPADLLDDMAVMSGFSDSQMAVVITSFCQQIGMNAAAGQRYERNAQ</sequence>
<proteinExistence type="predicted"/>
<evidence type="ECO:0000313" key="1">
    <source>
        <dbReference type="EMBL" id="EPD32576.1"/>
    </source>
</evidence>
<dbReference type="EMBL" id="AGZR01000008">
    <property type="protein sequence ID" value="EPD32576.1"/>
    <property type="molecule type" value="Genomic_DNA"/>
</dbReference>
<organism evidence="1 2">
    <name type="scientific">Propionimicrobium lymphophilum ACS-093-V-SCH5</name>
    <dbReference type="NCBI Taxonomy" id="883161"/>
    <lineage>
        <taxon>Bacteria</taxon>
        <taxon>Bacillati</taxon>
        <taxon>Actinomycetota</taxon>
        <taxon>Actinomycetes</taxon>
        <taxon>Propionibacteriales</taxon>
        <taxon>Propionibacteriaceae</taxon>
        <taxon>Propionimicrobium</taxon>
    </lineage>
</organism>
<dbReference type="AlphaFoldDB" id="S2W0B9"/>
<dbReference type="STRING" id="883161.HMPREF9306_01275"/>
<dbReference type="Proteomes" id="UP000014417">
    <property type="component" value="Unassembled WGS sequence"/>
</dbReference>